<name>A0ABP8U9J1_9ACTN</name>
<dbReference type="Proteomes" id="UP001501442">
    <property type="component" value="Unassembled WGS sequence"/>
</dbReference>
<feature type="compositionally biased region" description="Basic and acidic residues" evidence="1">
    <location>
        <begin position="21"/>
        <end position="32"/>
    </location>
</feature>
<evidence type="ECO:0000313" key="2">
    <source>
        <dbReference type="EMBL" id="GAA4624495.1"/>
    </source>
</evidence>
<proteinExistence type="predicted"/>
<evidence type="ECO:0000313" key="3">
    <source>
        <dbReference type="Proteomes" id="UP001501442"/>
    </source>
</evidence>
<evidence type="ECO:0000256" key="1">
    <source>
        <dbReference type="SAM" id="MobiDB-lite"/>
    </source>
</evidence>
<organism evidence="2 3">
    <name type="scientific">Actinoallomurus vinaceus</name>
    <dbReference type="NCBI Taxonomy" id="1080074"/>
    <lineage>
        <taxon>Bacteria</taxon>
        <taxon>Bacillati</taxon>
        <taxon>Actinomycetota</taxon>
        <taxon>Actinomycetes</taxon>
        <taxon>Streptosporangiales</taxon>
        <taxon>Thermomonosporaceae</taxon>
        <taxon>Actinoallomurus</taxon>
    </lineage>
</organism>
<evidence type="ECO:0008006" key="4">
    <source>
        <dbReference type="Google" id="ProtNLM"/>
    </source>
</evidence>
<sequence length="282" mass="31238">MEPFRDDKSAGEDLPLGDQNDITHDRAMEKENAATPTAPVTAKKKKKKKKKKKGGAAEDYVPVPAGPRALIYDASIPLKGKNIHNFRESIPNCRFAQEAIRVYSIADAVKKLRERDTLFGCVAFCGHATHGLFGVAGNTDPATGLQREEYDRRYDLKYTRLQDVSGELLELRYALDDDAVVVLFGCDVASDTDKEQGTKLLTRLSLHLPDVWVAGTIEETAPLYEVGDKRVEVHYARNDLDLGAVTADALRVAFNGKEETDRDAWPDALTLGTVAYWPAKPY</sequence>
<protein>
    <recommendedName>
        <fullName evidence="4">DUF4347 domain-containing protein</fullName>
    </recommendedName>
</protein>
<accession>A0ABP8U9J1</accession>
<dbReference type="EMBL" id="BAABHK010000003">
    <property type="protein sequence ID" value="GAA4624495.1"/>
    <property type="molecule type" value="Genomic_DNA"/>
</dbReference>
<keyword evidence="3" id="KW-1185">Reference proteome</keyword>
<gene>
    <name evidence="2" type="ORF">GCM10023196_024860</name>
</gene>
<feature type="compositionally biased region" description="Basic residues" evidence="1">
    <location>
        <begin position="42"/>
        <end position="54"/>
    </location>
</feature>
<comment type="caution">
    <text evidence="2">The sequence shown here is derived from an EMBL/GenBank/DDBJ whole genome shotgun (WGS) entry which is preliminary data.</text>
</comment>
<feature type="region of interest" description="Disordered" evidence="1">
    <location>
        <begin position="1"/>
        <end position="60"/>
    </location>
</feature>
<feature type="compositionally biased region" description="Basic and acidic residues" evidence="1">
    <location>
        <begin position="1"/>
        <end position="11"/>
    </location>
</feature>
<reference evidence="3" key="1">
    <citation type="journal article" date="2019" name="Int. J. Syst. Evol. Microbiol.">
        <title>The Global Catalogue of Microorganisms (GCM) 10K type strain sequencing project: providing services to taxonomists for standard genome sequencing and annotation.</title>
        <authorList>
            <consortium name="The Broad Institute Genomics Platform"/>
            <consortium name="The Broad Institute Genome Sequencing Center for Infectious Disease"/>
            <person name="Wu L."/>
            <person name="Ma J."/>
        </authorList>
    </citation>
    <scope>NUCLEOTIDE SEQUENCE [LARGE SCALE GENOMIC DNA]</scope>
    <source>
        <strain evidence="3">JCM 17939</strain>
    </source>
</reference>